<accession>A0A917PIA2</accession>
<organism evidence="2 3">
    <name type="scientific">Pseudomonas matsuisoli</name>
    <dbReference type="NCBI Taxonomy" id="1515666"/>
    <lineage>
        <taxon>Bacteria</taxon>
        <taxon>Pseudomonadati</taxon>
        <taxon>Pseudomonadota</taxon>
        <taxon>Gammaproteobacteria</taxon>
        <taxon>Pseudomonadales</taxon>
        <taxon>Pseudomonadaceae</taxon>
        <taxon>Pseudomonas</taxon>
    </lineage>
</organism>
<feature type="transmembrane region" description="Helical" evidence="1">
    <location>
        <begin position="6"/>
        <end position="25"/>
    </location>
</feature>
<keyword evidence="1" id="KW-0812">Transmembrane</keyword>
<keyword evidence="1" id="KW-0472">Membrane</keyword>
<dbReference type="AlphaFoldDB" id="A0A917PIA2"/>
<sequence>MALLEFLFAAAWAWIVAAHLLQRIAYRLLRAVVAMRAMYVVVVIVVMVAVGAVYVRVLGHRNHSGR</sequence>
<keyword evidence="1" id="KW-1133">Transmembrane helix</keyword>
<proteinExistence type="predicted"/>
<gene>
    <name evidence="2" type="ORF">GCM10009304_01510</name>
</gene>
<evidence type="ECO:0000313" key="2">
    <source>
        <dbReference type="EMBL" id="GGJ79322.1"/>
    </source>
</evidence>
<protein>
    <submittedName>
        <fullName evidence="2">Uncharacterized protein</fullName>
    </submittedName>
</protein>
<keyword evidence="3" id="KW-1185">Reference proteome</keyword>
<reference evidence="2" key="1">
    <citation type="journal article" date="2014" name="Int. J. Syst. Evol. Microbiol.">
        <title>Complete genome sequence of Corynebacterium casei LMG S-19264T (=DSM 44701T), isolated from a smear-ripened cheese.</title>
        <authorList>
            <consortium name="US DOE Joint Genome Institute (JGI-PGF)"/>
            <person name="Walter F."/>
            <person name="Albersmeier A."/>
            <person name="Kalinowski J."/>
            <person name="Ruckert C."/>
        </authorList>
    </citation>
    <scope>NUCLEOTIDE SEQUENCE</scope>
    <source>
        <strain evidence="2">JCM 30078</strain>
    </source>
</reference>
<evidence type="ECO:0000313" key="3">
    <source>
        <dbReference type="Proteomes" id="UP000635983"/>
    </source>
</evidence>
<feature type="transmembrane region" description="Helical" evidence="1">
    <location>
        <begin position="37"/>
        <end position="57"/>
    </location>
</feature>
<reference evidence="2" key="2">
    <citation type="submission" date="2020-09" db="EMBL/GenBank/DDBJ databases">
        <authorList>
            <person name="Sun Q."/>
            <person name="Ohkuma M."/>
        </authorList>
    </citation>
    <scope>NUCLEOTIDE SEQUENCE</scope>
    <source>
        <strain evidence="2">JCM 30078</strain>
    </source>
</reference>
<dbReference type="EMBL" id="BMPO01000001">
    <property type="protein sequence ID" value="GGJ79322.1"/>
    <property type="molecule type" value="Genomic_DNA"/>
</dbReference>
<name>A0A917PIA2_9PSED</name>
<evidence type="ECO:0000256" key="1">
    <source>
        <dbReference type="SAM" id="Phobius"/>
    </source>
</evidence>
<comment type="caution">
    <text evidence="2">The sequence shown here is derived from an EMBL/GenBank/DDBJ whole genome shotgun (WGS) entry which is preliminary data.</text>
</comment>
<dbReference type="Proteomes" id="UP000635983">
    <property type="component" value="Unassembled WGS sequence"/>
</dbReference>